<feature type="compositionally biased region" description="Basic and acidic residues" evidence="1">
    <location>
        <begin position="136"/>
        <end position="146"/>
    </location>
</feature>
<protein>
    <submittedName>
        <fullName evidence="2">Transcription factor MafB like</fullName>
    </submittedName>
</protein>
<name>A0A2R6P2S9_ACTCC</name>
<dbReference type="OrthoDB" id="7769065at2759"/>
<evidence type="ECO:0000256" key="1">
    <source>
        <dbReference type="SAM" id="MobiDB-lite"/>
    </source>
</evidence>
<dbReference type="CDD" id="cd23431">
    <property type="entry name" value="beta-trefoil_Ricin_AtEULS3-like"/>
    <property type="match status" value="1"/>
</dbReference>
<dbReference type="EMBL" id="NKQK01000029">
    <property type="protein sequence ID" value="PSR84587.1"/>
    <property type="molecule type" value="Genomic_DNA"/>
</dbReference>
<feature type="compositionally biased region" description="Polar residues" evidence="1">
    <location>
        <begin position="105"/>
        <end position="117"/>
    </location>
</feature>
<dbReference type="AlphaFoldDB" id="A0A2R6P2S9"/>
<dbReference type="Gramene" id="PSR84587">
    <property type="protein sequence ID" value="PSR84587"/>
    <property type="gene ID" value="CEY00_Acc32672"/>
</dbReference>
<reference evidence="3" key="2">
    <citation type="journal article" date="2018" name="BMC Genomics">
        <title>A manually annotated Actinidia chinensis var. chinensis (kiwifruit) genome highlights the challenges associated with draft genomes and gene prediction in plants.</title>
        <authorList>
            <person name="Pilkington S.M."/>
            <person name="Crowhurst R."/>
            <person name="Hilario E."/>
            <person name="Nardozza S."/>
            <person name="Fraser L."/>
            <person name="Peng Y."/>
            <person name="Gunaseelan K."/>
            <person name="Simpson R."/>
            <person name="Tahir J."/>
            <person name="Deroles S.C."/>
            <person name="Templeton K."/>
            <person name="Luo Z."/>
            <person name="Davy M."/>
            <person name="Cheng C."/>
            <person name="McNeilage M."/>
            <person name="Scaglione D."/>
            <person name="Liu Y."/>
            <person name="Zhang Q."/>
            <person name="Datson P."/>
            <person name="De Silva N."/>
            <person name="Gardiner S.E."/>
            <person name="Bassett H."/>
            <person name="Chagne D."/>
            <person name="McCallum J."/>
            <person name="Dzierzon H."/>
            <person name="Deng C."/>
            <person name="Wang Y.Y."/>
            <person name="Barron L."/>
            <person name="Manako K."/>
            <person name="Bowen J."/>
            <person name="Foster T.M."/>
            <person name="Erridge Z.A."/>
            <person name="Tiffin H."/>
            <person name="Waite C.N."/>
            <person name="Davies K.M."/>
            <person name="Grierson E.P."/>
            <person name="Laing W.A."/>
            <person name="Kirk R."/>
            <person name="Chen X."/>
            <person name="Wood M."/>
            <person name="Montefiori M."/>
            <person name="Brummell D.A."/>
            <person name="Schwinn K.E."/>
            <person name="Catanach A."/>
            <person name="Fullerton C."/>
            <person name="Li D."/>
            <person name="Meiyalaghan S."/>
            <person name="Nieuwenhuizen N."/>
            <person name="Read N."/>
            <person name="Prakash R."/>
            <person name="Hunter D."/>
            <person name="Zhang H."/>
            <person name="McKenzie M."/>
            <person name="Knabel M."/>
            <person name="Harris A."/>
            <person name="Allan A.C."/>
            <person name="Gleave A."/>
            <person name="Chen A."/>
            <person name="Janssen B.J."/>
            <person name="Plunkett B."/>
            <person name="Ampomah-Dwamena C."/>
            <person name="Voogd C."/>
            <person name="Leif D."/>
            <person name="Lafferty D."/>
            <person name="Souleyre E.J.F."/>
            <person name="Varkonyi-Gasic E."/>
            <person name="Gambi F."/>
            <person name="Hanley J."/>
            <person name="Yao J.L."/>
            <person name="Cheung J."/>
            <person name="David K.M."/>
            <person name="Warren B."/>
            <person name="Marsh K."/>
            <person name="Snowden K.C."/>
            <person name="Lin-Wang K."/>
            <person name="Brian L."/>
            <person name="Martinez-Sanchez M."/>
            <person name="Wang M."/>
            <person name="Ileperuma N."/>
            <person name="Macnee N."/>
            <person name="Campin R."/>
            <person name="McAtee P."/>
            <person name="Drummond R.S.M."/>
            <person name="Espley R.V."/>
            <person name="Ireland H.S."/>
            <person name="Wu R."/>
            <person name="Atkinson R.G."/>
            <person name="Karunairetnam S."/>
            <person name="Bulley S."/>
            <person name="Chunkath S."/>
            <person name="Hanley Z."/>
            <person name="Storey R."/>
            <person name="Thrimawithana A.H."/>
            <person name="Thomson S."/>
            <person name="David C."/>
            <person name="Testolin R."/>
            <person name="Huang H."/>
            <person name="Hellens R.P."/>
            <person name="Schaffer R.J."/>
        </authorList>
    </citation>
    <scope>NUCLEOTIDE SEQUENCE [LARGE SCALE GENOMIC DNA]</scope>
    <source>
        <strain evidence="3">cv. Red5</strain>
    </source>
</reference>
<dbReference type="OMA" id="YGEHRPE"/>
<feature type="region of interest" description="Disordered" evidence="1">
    <location>
        <begin position="1"/>
        <end position="149"/>
    </location>
</feature>
<dbReference type="STRING" id="1590841.A0A2R6P2S9"/>
<keyword evidence="3" id="KW-1185">Reference proteome</keyword>
<proteinExistence type="predicted"/>
<evidence type="ECO:0000313" key="2">
    <source>
        <dbReference type="EMBL" id="PSR84587.1"/>
    </source>
</evidence>
<dbReference type="Proteomes" id="UP000241394">
    <property type="component" value="Chromosome LG29"/>
</dbReference>
<organism evidence="2 3">
    <name type="scientific">Actinidia chinensis var. chinensis</name>
    <name type="common">Chinese soft-hair kiwi</name>
    <dbReference type="NCBI Taxonomy" id="1590841"/>
    <lineage>
        <taxon>Eukaryota</taxon>
        <taxon>Viridiplantae</taxon>
        <taxon>Streptophyta</taxon>
        <taxon>Embryophyta</taxon>
        <taxon>Tracheophyta</taxon>
        <taxon>Spermatophyta</taxon>
        <taxon>Magnoliopsida</taxon>
        <taxon>eudicotyledons</taxon>
        <taxon>Gunneridae</taxon>
        <taxon>Pentapetalae</taxon>
        <taxon>asterids</taxon>
        <taxon>Ericales</taxon>
        <taxon>Actinidiaceae</taxon>
        <taxon>Actinidia</taxon>
    </lineage>
</organism>
<sequence length="324" mass="36386">MEYPHGYPTTHAHHHNREEQEYPPPSQQPPPFHGGQSPPPYYSSNEPPPNYGSNPPPPPQVIPYADSHVSPTSHHVPGGGGPVPISDHYSQTPPPPLQSHHFNIYSENIQPQTTSDYDSSPPSSDVHVSHNSSNGHESEPEPEPDRHHYRPHMFSFIHHHQNAPESAAGKTTVRVCTKARTDYSLTIREGKVILAPTDLSDPFQHWIRDEKYSIRVKDEEGFPSFALVNKAFGQAIKHSMTATHPVQLTPYNPDVLDELVLWTESKDLGDGYRAVRMVNNVRLNFDACHGDKNHGGVYDGTTIIVWKWNKGDNQRWKIVPTSFG</sequence>
<dbReference type="InterPro" id="IPR035992">
    <property type="entry name" value="Ricin_B-like_lectins"/>
</dbReference>
<dbReference type="SUPFAM" id="SSF50370">
    <property type="entry name" value="Ricin B-like lectins"/>
    <property type="match status" value="1"/>
</dbReference>
<accession>A0A2R6P2S9</accession>
<gene>
    <name evidence="2" type="ORF">CEY00_Acc32672</name>
</gene>
<dbReference type="FunCoup" id="A0A2R6P2S9">
    <property type="interactions" value="1201"/>
</dbReference>
<dbReference type="InterPro" id="IPR040249">
    <property type="entry name" value="Ricin_B-like_lectin_EULS3-like"/>
</dbReference>
<dbReference type="PANTHER" id="PTHR31257:SF2">
    <property type="entry name" value="RICIN B-LIKE LECTIN EULS3"/>
    <property type="match status" value="1"/>
</dbReference>
<dbReference type="InParanoid" id="A0A2R6P2S9"/>
<comment type="caution">
    <text evidence="2">The sequence shown here is derived from an EMBL/GenBank/DDBJ whole genome shotgun (WGS) entry which is preliminary data.</text>
</comment>
<dbReference type="PANTHER" id="PTHR31257">
    <property type="entry name" value="RICIN B-LIKE LECTIN EULS3"/>
    <property type="match status" value="1"/>
</dbReference>
<reference evidence="2 3" key="1">
    <citation type="submission" date="2017-07" db="EMBL/GenBank/DDBJ databases">
        <title>An improved, manually edited Actinidia chinensis var. chinensis (kiwifruit) genome highlights the challenges associated with draft genomes and gene prediction in plants.</title>
        <authorList>
            <person name="Pilkington S."/>
            <person name="Crowhurst R."/>
            <person name="Hilario E."/>
            <person name="Nardozza S."/>
            <person name="Fraser L."/>
            <person name="Peng Y."/>
            <person name="Gunaseelan K."/>
            <person name="Simpson R."/>
            <person name="Tahir J."/>
            <person name="Deroles S."/>
            <person name="Templeton K."/>
            <person name="Luo Z."/>
            <person name="Davy M."/>
            <person name="Cheng C."/>
            <person name="Mcneilage M."/>
            <person name="Scaglione D."/>
            <person name="Liu Y."/>
            <person name="Zhang Q."/>
            <person name="Datson P."/>
            <person name="De Silva N."/>
            <person name="Gardiner S."/>
            <person name="Bassett H."/>
            <person name="Chagne D."/>
            <person name="Mccallum J."/>
            <person name="Dzierzon H."/>
            <person name="Deng C."/>
            <person name="Wang Y.-Y."/>
            <person name="Barron N."/>
            <person name="Manako K."/>
            <person name="Bowen J."/>
            <person name="Foster T."/>
            <person name="Erridge Z."/>
            <person name="Tiffin H."/>
            <person name="Waite C."/>
            <person name="Davies K."/>
            <person name="Grierson E."/>
            <person name="Laing W."/>
            <person name="Kirk R."/>
            <person name="Chen X."/>
            <person name="Wood M."/>
            <person name="Montefiori M."/>
            <person name="Brummell D."/>
            <person name="Schwinn K."/>
            <person name="Catanach A."/>
            <person name="Fullerton C."/>
            <person name="Li D."/>
            <person name="Meiyalaghan S."/>
            <person name="Nieuwenhuizen N."/>
            <person name="Read N."/>
            <person name="Prakash R."/>
            <person name="Hunter D."/>
            <person name="Zhang H."/>
            <person name="Mckenzie M."/>
            <person name="Knabel M."/>
            <person name="Harris A."/>
            <person name="Allan A."/>
            <person name="Chen A."/>
            <person name="Janssen B."/>
            <person name="Plunkett B."/>
            <person name="Dwamena C."/>
            <person name="Voogd C."/>
            <person name="Leif D."/>
            <person name="Lafferty D."/>
            <person name="Souleyre E."/>
            <person name="Varkonyi-Gasic E."/>
            <person name="Gambi F."/>
            <person name="Hanley J."/>
            <person name="Yao J.-L."/>
            <person name="Cheung J."/>
            <person name="David K."/>
            <person name="Warren B."/>
            <person name="Marsh K."/>
            <person name="Snowden K."/>
            <person name="Lin-Wang K."/>
            <person name="Brian L."/>
            <person name="Martinez-Sanchez M."/>
            <person name="Wang M."/>
            <person name="Ileperuma N."/>
            <person name="Macnee N."/>
            <person name="Campin R."/>
            <person name="Mcatee P."/>
            <person name="Drummond R."/>
            <person name="Espley R."/>
            <person name="Ireland H."/>
            <person name="Wu R."/>
            <person name="Atkinson R."/>
            <person name="Karunairetnam S."/>
            <person name="Bulley S."/>
            <person name="Chunkath S."/>
            <person name="Hanley Z."/>
            <person name="Storey R."/>
            <person name="Thrimawithana A."/>
            <person name="Thomson S."/>
            <person name="David C."/>
            <person name="Testolin R."/>
        </authorList>
    </citation>
    <scope>NUCLEOTIDE SEQUENCE [LARGE SCALE GENOMIC DNA]</scope>
    <source>
        <strain evidence="3">cv. Red5</strain>
        <tissue evidence="2">Young leaf</tissue>
    </source>
</reference>
<evidence type="ECO:0000313" key="3">
    <source>
        <dbReference type="Proteomes" id="UP000241394"/>
    </source>
</evidence>
<feature type="compositionally biased region" description="Low complexity" evidence="1">
    <location>
        <begin position="118"/>
        <end position="135"/>
    </location>
</feature>
<feature type="compositionally biased region" description="Pro residues" evidence="1">
    <location>
        <begin position="22"/>
        <end position="61"/>
    </location>
</feature>
<dbReference type="Gene3D" id="2.80.10.50">
    <property type="match status" value="1"/>
</dbReference>